<evidence type="ECO:0000313" key="6">
    <source>
        <dbReference type="Proteomes" id="UP000824101"/>
    </source>
</evidence>
<keyword evidence="2" id="KW-0472">Membrane</keyword>
<evidence type="ECO:0000256" key="3">
    <source>
        <dbReference type="SAM" id="SignalP"/>
    </source>
</evidence>
<evidence type="ECO:0000256" key="2">
    <source>
        <dbReference type="SAM" id="Phobius"/>
    </source>
</evidence>
<evidence type="ECO:0000313" key="5">
    <source>
        <dbReference type="EMBL" id="HIZ79264.1"/>
    </source>
</evidence>
<proteinExistence type="predicted"/>
<feature type="chain" id="PRO_5038995303" description="Gram-positive pilin subunit D1 N-terminal domain-containing protein" evidence="3">
    <location>
        <begin position="30"/>
        <end position="262"/>
    </location>
</feature>
<comment type="caution">
    <text evidence="5">The sequence shown here is derived from an EMBL/GenBank/DDBJ whole genome shotgun (WGS) entry which is preliminary data.</text>
</comment>
<dbReference type="InterPro" id="IPR013783">
    <property type="entry name" value="Ig-like_fold"/>
</dbReference>
<evidence type="ECO:0000259" key="4">
    <source>
        <dbReference type="Pfam" id="PF16555"/>
    </source>
</evidence>
<reference evidence="5" key="1">
    <citation type="journal article" date="2021" name="PeerJ">
        <title>Extensive microbial diversity within the chicken gut microbiome revealed by metagenomics and culture.</title>
        <authorList>
            <person name="Gilroy R."/>
            <person name="Ravi A."/>
            <person name="Getino M."/>
            <person name="Pursley I."/>
            <person name="Horton D.L."/>
            <person name="Alikhan N.F."/>
            <person name="Baker D."/>
            <person name="Gharbi K."/>
            <person name="Hall N."/>
            <person name="Watson M."/>
            <person name="Adriaenssens E.M."/>
            <person name="Foster-Nyarko E."/>
            <person name="Jarju S."/>
            <person name="Secka A."/>
            <person name="Antonio M."/>
            <person name="Oren A."/>
            <person name="Chaudhuri R.R."/>
            <person name="La Ragione R."/>
            <person name="Hildebrand F."/>
            <person name="Pallen M.J."/>
        </authorList>
    </citation>
    <scope>NUCLEOTIDE SEQUENCE</scope>
    <source>
        <strain evidence="5">ChiBcec1-1093</strain>
    </source>
</reference>
<feature type="transmembrane region" description="Helical" evidence="2">
    <location>
        <begin position="231"/>
        <end position="251"/>
    </location>
</feature>
<dbReference type="AlphaFoldDB" id="A0A9D2GGH1"/>
<dbReference type="Pfam" id="PF16555">
    <property type="entry name" value="GramPos_pilinD1"/>
    <property type="match status" value="1"/>
</dbReference>
<accession>A0A9D2GGH1</accession>
<dbReference type="Gene3D" id="2.60.40.10">
    <property type="entry name" value="Immunoglobulins"/>
    <property type="match status" value="1"/>
</dbReference>
<keyword evidence="3" id="KW-0732">Signal</keyword>
<keyword evidence="2" id="KW-1133">Transmembrane helix</keyword>
<protein>
    <recommendedName>
        <fullName evidence="4">Gram-positive pilin subunit D1 N-terminal domain-containing protein</fullName>
    </recommendedName>
</protein>
<feature type="signal peptide" evidence="3">
    <location>
        <begin position="1"/>
        <end position="29"/>
    </location>
</feature>
<gene>
    <name evidence="5" type="ORF">IAA17_05705</name>
</gene>
<sequence length="262" mass="27723">MMKIRRKLSSLAFCLCMILALVQPGAAFGAAGASLVLNYGYSGVKFQIYQVADEQKRLTEDFAGYDISLDHDTNAEWQTLAMELEELAEQDQIAPSEEQATGDNGKVQFSGLEEGWYLVTGSPMNISGVRYKAVPFVVNLTEGIPVKADVKHSPDPEDPTDPEEPTNPSDPGDSGGGDSDGGGGNPGGPGGGSTSITDPDVPLGPGEPEGETAEVPKEEVPLARLPQTGQLWWPVPLLLTGGCLLLVAGIMQRKGETSSHER</sequence>
<feature type="region of interest" description="Disordered" evidence="1">
    <location>
        <begin position="147"/>
        <end position="217"/>
    </location>
</feature>
<evidence type="ECO:0000256" key="1">
    <source>
        <dbReference type="SAM" id="MobiDB-lite"/>
    </source>
</evidence>
<dbReference type="InterPro" id="IPR032364">
    <property type="entry name" value="GramPos_pilinD1_N"/>
</dbReference>
<dbReference type="EMBL" id="DXBC01000086">
    <property type="protein sequence ID" value="HIZ79264.1"/>
    <property type="molecule type" value="Genomic_DNA"/>
</dbReference>
<organism evidence="5 6">
    <name type="scientific">Candidatus Lachnoclostridium stercorigallinarum</name>
    <dbReference type="NCBI Taxonomy" id="2838634"/>
    <lineage>
        <taxon>Bacteria</taxon>
        <taxon>Bacillati</taxon>
        <taxon>Bacillota</taxon>
        <taxon>Clostridia</taxon>
        <taxon>Lachnospirales</taxon>
        <taxon>Lachnospiraceae</taxon>
    </lineage>
</organism>
<reference evidence="5" key="2">
    <citation type="submission" date="2021-04" db="EMBL/GenBank/DDBJ databases">
        <authorList>
            <person name="Gilroy R."/>
        </authorList>
    </citation>
    <scope>NUCLEOTIDE SEQUENCE</scope>
    <source>
        <strain evidence="5">ChiBcec1-1093</strain>
    </source>
</reference>
<name>A0A9D2GGH1_9FIRM</name>
<feature type="domain" description="Gram-positive pilin subunit D1 N-terminal" evidence="4">
    <location>
        <begin position="42"/>
        <end position="140"/>
    </location>
</feature>
<feature type="compositionally biased region" description="Gly residues" evidence="1">
    <location>
        <begin position="173"/>
        <end position="193"/>
    </location>
</feature>
<keyword evidence="2" id="KW-0812">Transmembrane</keyword>
<dbReference type="Proteomes" id="UP000824101">
    <property type="component" value="Unassembled WGS sequence"/>
</dbReference>